<proteinExistence type="predicted"/>
<evidence type="ECO:0000313" key="2">
    <source>
        <dbReference type="Proteomes" id="UP000799428"/>
    </source>
</evidence>
<gene>
    <name evidence="1" type="ORF">K504DRAFT_505841</name>
</gene>
<dbReference type="AlphaFoldDB" id="A0A6G1JYW7"/>
<keyword evidence="2" id="KW-1185">Reference proteome</keyword>
<evidence type="ECO:0000313" key="1">
    <source>
        <dbReference type="EMBL" id="KAF2705455.1"/>
    </source>
</evidence>
<accession>A0A6G1JYW7</accession>
<organism evidence="1 2">
    <name type="scientific">Pleomassaria siparia CBS 279.74</name>
    <dbReference type="NCBI Taxonomy" id="1314801"/>
    <lineage>
        <taxon>Eukaryota</taxon>
        <taxon>Fungi</taxon>
        <taxon>Dikarya</taxon>
        <taxon>Ascomycota</taxon>
        <taxon>Pezizomycotina</taxon>
        <taxon>Dothideomycetes</taxon>
        <taxon>Pleosporomycetidae</taxon>
        <taxon>Pleosporales</taxon>
        <taxon>Pleomassariaceae</taxon>
        <taxon>Pleomassaria</taxon>
    </lineage>
</organism>
<name>A0A6G1JYW7_9PLEO</name>
<dbReference type="EMBL" id="MU005778">
    <property type="protein sequence ID" value="KAF2705455.1"/>
    <property type="molecule type" value="Genomic_DNA"/>
</dbReference>
<protein>
    <submittedName>
        <fullName evidence="1">Uncharacterized protein</fullName>
    </submittedName>
</protein>
<reference evidence="1" key="1">
    <citation type="journal article" date="2020" name="Stud. Mycol.">
        <title>101 Dothideomycetes genomes: a test case for predicting lifestyles and emergence of pathogens.</title>
        <authorList>
            <person name="Haridas S."/>
            <person name="Albert R."/>
            <person name="Binder M."/>
            <person name="Bloem J."/>
            <person name="Labutti K."/>
            <person name="Salamov A."/>
            <person name="Andreopoulos B."/>
            <person name="Baker S."/>
            <person name="Barry K."/>
            <person name="Bills G."/>
            <person name="Bluhm B."/>
            <person name="Cannon C."/>
            <person name="Castanera R."/>
            <person name="Culley D."/>
            <person name="Daum C."/>
            <person name="Ezra D."/>
            <person name="Gonzalez J."/>
            <person name="Henrissat B."/>
            <person name="Kuo A."/>
            <person name="Liang C."/>
            <person name="Lipzen A."/>
            <person name="Lutzoni F."/>
            <person name="Magnuson J."/>
            <person name="Mondo S."/>
            <person name="Nolan M."/>
            <person name="Ohm R."/>
            <person name="Pangilinan J."/>
            <person name="Park H.-J."/>
            <person name="Ramirez L."/>
            <person name="Alfaro M."/>
            <person name="Sun H."/>
            <person name="Tritt A."/>
            <person name="Yoshinaga Y."/>
            <person name="Zwiers L.-H."/>
            <person name="Turgeon B."/>
            <person name="Goodwin S."/>
            <person name="Spatafora J."/>
            <person name="Crous P."/>
            <person name="Grigoriev I."/>
        </authorList>
    </citation>
    <scope>NUCLEOTIDE SEQUENCE</scope>
    <source>
        <strain evidence="1">CBS 279.74</strain>
    </source>
</reference>
<dbReference type="OrthoDB" id="3800215at2759"/>
<sequence>MSYAAPVAISTTVESTSTADSGCRRGGTAAIIGLKGTGKPSPLEMTNTTECRCPKRCEGSALPVDDHFMIRERYSRRLDGSKNRRFRCNLLKTACKHTNASGMRNAMAFELQNLLECASTPTSKEMILGMKSNPFRCSECPTEVTIEIQPMAIGQGRTTKKKPPRIFPFLVSVNRYVDVGDCKLPESPEWKALIHDYGFYSHRLSHHLMSLLRRFGMLNRVTAMDAIHREPICARFERQLQSTPIFPVEQPPRFA</sequence>
<dbReference type="Proteomes" id="UP000799428">
    <property type="component" value="Unassembled WGS sequence"/>
</dbReference>